<protein>
    <submittedName>
        <fullName evidence="3">Protein furry homolog-like</fullName>
    </submittedName>
</protein>
<evidence type="ECO:0000259" key="1">
    <source>
        <dbReference type="Pfam" id="PF19421"/>
    </source>
</evidence>
<evidence type="ECO:0000313" key="3">
    <source>
        <dbReference type="RefSeq" id="XP_014679843.1"/>
    </source>
</evidence>
<dbReference type="RefSeq" id="XP_014679843.1">
    <property type="nucleotide sequence ID" value="XM_014824357.1"/>
</dbReference>
<dbReference type="GeneID" id="106819768"/>
<evidence type="ECO:0000313" key="2">
    <source>
        <dbReference type="Proteomes" id="UP000695022"/>
    </source>
</evidence>
<keyword evidence="2" id="KW-1185">Reference proteome</keyword>
<dbReference type="Proteomes" id="UP000695022">
    <property type="component" value="Unplaced"/>
</dbReference>
<accession>A0ABM1F5X2</accession>
<gene>
    <name evidence="3" type="primary">LOC106819768</name>
</gene>
<reference evidence="3" key="1">
    <citation type="submission" date="2025-08" db="UniProtKB">
        <authorList>
            <consortium name="RefSeq"/>
        </authorList>
    </citation>
    <scope>IDENTIFICATION</scope>
</reference>
<feature type="domain" description="Protein furry C-terminal" evidence="1">
    <location>
        <begin position="53"/>
        <end position="172"/>
    </location>
</feature>
<organism evidence="2 3">
    <name type="scientific">Priapulus caudatus</name>
    <name type="common">Priapulid worm</name>
    <dbReference type="NCBI Taxonomy" id="37621"/>
    <lineage>
        <taxon>Eukaryota</taxon>
        <taxon>Metazoa</taxon>
        <taxon>Ecdysozoa</taxon>
        <taxon>Scalidophora</taxon>
        <taxon>Priapulida</taxon>
        <taxon>Priapulimorpha</taxon>
        <taxon>Priapulimorphida</taxon>
        <taxon>Priapulidae</taxon>
        <taxon>Priapulus</taxon>
    </lineage>
</organism>
<dbReference type="Pfam" id="PF19421">
    <property type="entry name" value="Fry_C"/>
    <property type="match status" value="1"/>
</dbReference>
<name>A0ABM1F5X2_PRICU</name>
<dbReference type="InterPro" id="IPR045842">
    <property type="entry name" value="Fry_C"/>
</dbReference>
<sequence>MVGSEGLQWVQKGQDEVRRGMVGSEGLQWVQKGQDEVRRGMVGSEGLQWVQKGQMMLCSVLEQHKFCVLEIQEHFETYSERREHAVECLDGIKSSLKLQSLGETMHNFSGEEQRVEMCRSLYKLHFQLLLLFQSFAKLISLLQTGCKLAQISDFSRDVSCLQQDLRKAIHDLEHGHIEHTSPLPPLDLMTFDQSLAECNLAEQLCKGKLIGAVKLLHTYSK</sequence>
<proteinExistence type="predicted"/>